<dbReference type="Pfam" id="PF02518">
    <property type="entry name" value="HATPase_c"/>
    <property type="match status" value="1"/>
</dbReference>
<evidence type="ECO:0000256" key="14">
    <source>
        <dbReference type="SAM" id="Phobius"/>
    </source>
</evidence>
<dbReference type="InterPro" id="IPR039506">
    <property type="entry name" value="SPOB_a"/>
</dbReference>
<dbReference type="Pfam" id="PF14689">
    <property type="entry name" value="SPOB_a"/>
    <property type="match status" value="1"/>
</dbReference>
<dbReference type="PRINTS" id="PR00344">
    <property type="entry name" value="BCTRLSENSOR"/>
</dbReference>
<dbReference type="SUPFAM" id="SSF55874">
    <property type="entry name" value="ATPase domain of HSP90 chaperone/DNA topoisomerase II/histidine kinase"/>
    <property type="match status" value="1"/>
</dbReference>
<keyword evidence="4" id="KW-1003">Cell membrane</keyword>
<keyword evidence="5" id="KW-0597">Phosphoprotein</keyword>
<dbReference type="Pfam" id="PF17203">
    <property type="entry name" value="sCache_3_2"/>
    <property type="match status" value="1"/>
</dbReference>
<evidence type="ECO:0000256" key="12">
    <source>
        <dbReference type="ARBA" id="ARBA00023012"/>
    </source>
</evidence>
<evidence type="ECO:0000313" key="17">
    <source>
        <dbReference type="Proteomes" id="UP000886657"/>
    </source>
</evidence>
<evidence type="ECO:0000256" key="9">
    <source>
        <dbReference type="ARBA" id="ARBA00022777"/>
    </source>
</evidence>
<keyword evidence="10" id="KW-0067">ATP-binding</keyword>
<evidence type="ECO:0000256" key="6">
    <source>
        <dbReference type="ARBA" id="ARBA00022679"/>
    </source>
</evidence>
<evidence type="ECO:0000256" key="1">
    <source>
        <dbReference type="ARBA" id="ARBA00000085"/>
    </source>
</evidence>
<proteinExistence type="predicted"/>
<dbReference type="InterPro" id="IPR003594">
    <property type="entry name" value="HATPase_dom"/>
</dbReference>
<dbReference type="InterPro" id="IPR029151">
    <property type="entry name" value="Sensor-like_sf"/>
</dbReference>
<keyword evidence="12" id="KW-0902">Two-component regulatory system</keyword>
<evidence type="ECO:0000256" key="13">
    <source>
        <dbReference type="ARBA" id="ARBA00023136"/>
    </source>
</evidence>
<evidence type="ECO:0000256" key="3">
    <source>
        <dbReference type="ARBA" id="ARBA00012438"/>
    </source>
</evidence>
<name>A0A9D7SI68_9BACT</name>
<evidence type="ECO:0000256" key="4">
    <source>
        <dbReference type="ARBA" id="ARBA00022475"/>
    </source>
</evidence>
<dbReference type="InterPro" id="IPR033463">
    <property type="entry name" value="sCache_3"/>
</dbReference>
<sequence>MTMPRLRPFFHLRARITLLLATVLALVLVVTGVMVDRKVEQETREALTEKLVLLSRAAADSELVIQGLRGRQPAASVQAHAERLRQDTRVDYITVMDMGGIRLSHPNPTQIGARFAGGDEAEVFQGRSYLSSAQGTLGLSLRAFTPVWDPGTGRQIGAVAAGILVTGLDRTVVSVRRRVALGVLIGFGAGLLGAMFVAGRIKRILLGMEPVEIATLLQQRSALLQSVREGIIAVDRNLTVTLVNEEGARLFALAGIHGDLVGRRHDEVIPITGMRSVVETGLPQYDQEADINGLKILTSRVPVLVDGRIEGAVATFRDKTEVSRLAEQLTGVRHFADALRAQTHEFMNKLHVILGLVKLGEHERLKDYVAAIAGRLDDEAGYVLQRVKDPVVAGFLLARFAEAREQAIQLKLDPNTSVPRCPGEAESQDLVTIVGNLLENAAEAIGESPSREILLGLWQEEAWLRIRVEDSGPGLPEGDPAHLFERGFSTKGENRGYGLWRAARSVEARGGRLRAWNREGGGAIFEASLCLFPGEELP</sequence>
<dbReference type="SUPFAM" id="SSF103190">
    <property type="entry name" value="Sensory domain-like"/>
    <property type="match status" value="1"/>
</dbReference>
<dbReference type="Gene3D" id="3.30.565.10">
    <property type="entry name" value="Histidine kinase-like ATPase, C-terminal domain"/>
    <property type="match status" value="1"/>
</dbReference>
<organism evidence="16 17">
    <name type="scientific">Candidatus Geothrix skivensis</name>
    <dbReference type="NCBI Taxonomy" id="2954439"/>
    <lineage>
        <taxon>Bacteria</taxon>
        <taxon>Pseudomonadati</taxon>
        <taxon>Acidobacteriota</taxon>
        <taxon>Holophagae</taxon>
        <taxon>Holophagales</taxon>
        <taxon>Holophagaceae</taxon>
        <taxon>Geothrix</taxon>
    </lineage>
</organism>
<dbReference type="GO" id="GO:0000155">
    <property type="term" value="F:phosphorelay sensor kinase activity"/>
    <property type="evidence" value="ECO:0007669"/>
    <property type="project" value="InterPro"/>
</dbReference>
<evidence type="ECO:0000256" key="5">
    <source>
        <dbReference type="ARBA" id="ARBA00022553"/>
    </source>
</evidence>
<dbReference type="InterPro" id="IPR035965">
    <property type="entry name" value="PAS-like_dom_sf"/>
</dbReference>
<dbReference type="Gene3D" id="3.30.450.20">
    <property type="entry name" value="PAS domain"/>
    <property type="match status" value="2"/>
</dbReference>
<evidence type="ECO:0000259" key="15">
    <source>
        <dbReference type="PROSITE" id="PS50109"/>
    </source>
</evidence>
<keyword evidence="11 14" id="KW-1133">Transmembrane helix</keyword>
<evidence type="ECO:0000256" key="7">
    <source>
        <dbReference type="ARBA" id="ARBA00022692"/>
    </source>
</evidence>
<dbReference type="GO" id="GO:0005524">
    <property type="term" value="F:ATP binding"/>
    <property type="evidence" value="ECO:0007669"/>
    <property type="project" value="UniProtKB-KW"/>
</dbReference>
<keyword evidence="8" id="KW-0547">Nucleotide-binding</keyword>
<dbReference type="InterPro" id="IPR016120">
    <property type="entry name" value="Sig_transdc_His_kin_SpoOB"/>
</dbReference>
<keyword evidence="13 14" id="KW-0472">Membrane</keyword>
<dbReference type="InterPro" id="IPR005467">
    <property type="entry name" value="His_kinase_dom"/>
</dbReference>
<feature type="domain" description="Histidine kinase" evidence="15">
    <location>
        <begin position="341"/>
        <end position="533"/>
    </location>
</feature>
<comment type="subcellular location">
    <subcellularLocation>
        <location evidence="2">Cell membrane</location>
        <topology evidence="2">Multi-pass membrane protein</topology>
    </subcellularLocation>
</comment>
<dbReference type="PANTHER" id="PTHR44936:SF9">
    <property type="entry name" value="SENSOR PROTEIN CREC"/>
    <property type="match status" value="1"/>
</dbReference>
<dbReference type="InterPro" id="IPR036890">
    <property type="entry name" value="HATPase_C_sf"/>
</dbReference>
<dbReference type="SMART" id="SM00387">
    <property type="entry name" value="HATPase_c"/>
    <property type="match status" value="1"/>
</dbReference>
<reference evidence="16" key="1">
    <citation type="submission" date="2020-10" db="EMBL/GenBank/DDBJ databases">
        <title>Connecting structure to function with the recovery of over 1000 high-quality activated sludge metagenome-assembled genomes encoding full-length rRNA genes using long-read sequencing.</title>
        <authorList>
            <person name="Singleton C.M."/>
            <person name="Petriglieri F."/>
            <person name="Kristensen J.M."/>
            <person name="Kirkegaard R.H."/>
            <person name="Michaelsen T.Y."/>
            <person name="Andersen M.H."/>
            <person name="Karst S.M."/>
            <person name="Dueholm M.S."/>
            <person name="Nielsen P.H."/>
            <person name="Albertsen M."/>
        </authorList>
    </citation>
    <scope>NUCLEOTIDE SEQUENCE</scope>
    <source>
        <strain evidence="16">Skiv_18-Q3-R9-52_MAXAC.067</strain>
    </source>
</reference>
<dbReference type="AlphaFoldDB" id="A0A9D7SI68"/>
<keyword evidence="7 14" id="KW-0812">Transmembrane</keyword>
<dbReference type="PROSITE" id="PS50109">
    <property type="entry name" value="HIS_KIN"/>
    <property type="match status" value="1"/>
</dbReference>
<dbReference type="SUPFAM" id="SSF55785">
    <property type="entry name" value="PYP-like sensor domain (PAS domain)"/>
    <property type="match status" value="1"/>
</dbReference>
<accession>A0A9D7SI68</accession>
<dbReference type="PANTHER" id="PTHR44936">
    <property type="entry name" value="SENSOR PROTEIN CREC"/>
    <property type="match status" value="1"/>
</dbReference>
<dbReference type="FunFam" id="3.30.450.20:FF:000018">
    <property type="entry name" value="Sensor histidine kinase DcuS"/>
    <property type="match status" value="1"/>
</dbReference>
<evidence type="ECO:0000256" key="8">
    <source>
        <dbReference type="ARBA" id="ARBA00022741"/>
    </source>
</evidence>
<dbReference type="GO" id="GO:0005886">
    <property type="term" value="C:plasma membrane"/>
    <property type="evidence" value="ECO:0007669"/>
    <property type="project" value="UniProtKB-SubCell"/>
</dbReference>
<keyword evidence="9 16" id="KW-0418">Kinase</keyword>
<evidence type="ECO:0000256" key="11">
    <source>
        <dbReference type="ARBA" id="ARBA00022989"/>
    </source>
</evidence>
<dbReference type="EC" id="2.7.13.3" evidence="3"/>
<evidence type="ECO:0000313" key="16">
    <source>
        <dbReference type="EMBL" id="MBK9798144.1"/>
    </source>
</evidence>
<protein>
    <recommendedName>
        <fullName evidence="3">histidine kinase</fullName>
        <ecNumber evidence="3">2.7.13.3</ecNumber>
    </recommendedName>
</protein>
<dbReference type="Gene3D" id="1.10.287.130">
    <property type="match status" value="1"/>
</dbReference>
<evidence type="ECO:0000256" key="10">
    <source>
        <dbReference type="ARBA" id="ARBA00022840"/>
    </source>
</evidence>
<dbReference type="SUPFAM" id="SSF55890">
    <property type="entry name" value="Sporulation response regulatory protein Spo0B"/>
    <property type="match status" value="1"/>
</dbReference>
<dbReference type="NCBIfam" id="NF008298">
    <property type="entry name" value="PRK11086.1"/>
    <property type="match status" value="1"/>
</dbReference>
<gene>
    <name evidence="16" type="primary">dcuS</name>
    <name evidence="16" type="ORF">IPP58_16995</name>
</gene>
<evidence type="ECO:0000256" key="2">
    <source>
        <dbReference type="ARBA" id="ARBA00004651"/>
    </source>
</evidence>
<feature type="transmembrane region" description="Helical" evidence="14">
    <location>
        <begin position="179"/>
        <end position="198"/>
    </location>
</feature>
<comment type="catalytic activity">
    <reaction evidence="1">
        <text>ATP + protein L-histidine = ADP + protein N-phospho-L-histidine.</text>
        <dbReference type="EC" id="2.7.13.3"/>
    </reaction>
</comment>
<dbReference type="EMBL" id="JADKIO010000013">
    <property type="protein sequence ID" value="MBK9798144.1"/>
    <property type="molecule type" value="Genomic_DNA"/>
</dbReference>
<dbReference type="InterPro" id="IPR050980">
    <property type="entry name" value="2C_sensor_his_kinase"/>
</dbReference>
<dbReference type="InterPro" id="IPR004358">
    <property type="entry name" value="Sig_transdc_His_kin-like_C"/>
</dbReference>
<keyword evidence="6 16" id="KW-0808">Transferase</keyword>
<dbReference type="Proteomes" id="UP000886657">
    <property type="component" value="Unassembled WGS sequence"/>
</dbReference>
<comment type="caution">
    <text evidence="16">The sequence shown here is derived from an EMBL/GenBank/DDBJ whole genome shotgun (WGS) entry which is preliminary data.</text>
</comment>